<feature type="signal peptide" evidence="2">
    <location>
        <begin position="1"/>
        <end position="15"/>
    </location>
</feature>
<accession>A0A7M5V7V4</accession>
<reference evidence="3" key="1">
    <citation type="submission" date="2021-01" db="UniProtKB">
        <authorList>
            <consortium name="EnsemblMetazoa"/>
        </authorList>
    </citation>
    <scope>IDENTIFICATION</scope>
</reference>
<dbReference type="EnsemblMetazoa" id="CLYHEMT005155.1">
    <property type="protein sequence ID" value="CLYHEMP005155.1"/>
    <property type="gene ID" value="CLYHEMG005155"/>
</dbReference>
<dbReference type="Proteomes" id="UP000594262">
    <property type="component" value="Unplaced"/>
</dbReference>
<dbReference type="AlphaFoldDB" id="A0A7M5V7V4"/>
<evidence type="ECO:0000256" key="2">
    <source>
        <dbReference type="SAM" id="SignalP"/>
    </source>
</evidence>
<keyword evidence="2" id="KW-0732">Signal</keyword>
<evidence type="ECO:0000313" key="3">
    <source>
        <dbReference type="EnsemblMetazoa" id="CLYHEMP005155.1"/>
    </source>
</evidence>
<organism evidence="3 4">
    <name type="scientific">Clytia hemisphaerica</name>
    <dbReference type="NCBI Taxonomy" id="252671"/>
    <lineage>
        <taxon>Eukaryota</taxon>
        <taxon>Metazoa</taxon>
        <taxon>Cnidaria</taxon>
        <taxon>Hydrozoa</taxon>
        <taxon>Hydroidolina</taxon>
        <taxon>Leptothecata</taxon>
        <taxon>Obeliida</taxon>
        <taxon>Clytiidae</taxon>
        <taxon>Clytia</taxon>
    </lineage>
</organism>
<name>A0A7M5V7V4_9CNID</name>
<keyword evidence="4" id="KW-1185">Reference proteome</keyword>
<protein>
    <recommendedName>
        <fullName evidence="5">Cnidarian restricted protein</fullName>
    </recommendedName>
</protein>
<proteinExistence type="predicted"/>
<evidence type="ECO:0000256" key="1">
    <source>
        <dbReference type="SAM" id="MobiDB-lite"/>
    </source>
</evidence>
<feature type="compositionally biased region" description="Polar residues" evidence="1">
    <location>
        <begin position="320"/>
        <end position="336"/>
    </location>
</feature>
<evidence type="ECO:0008006" key="5">
    <source>
        <dbReference type="Google" id="ProtNLM"/>
    </source>
</evidence>
<feature type="chain" id="PRO_5029751315" description="Cnidarian restricted protein" evidence="2">
    <location>
        <begin position="16"/>
        <end position="605"/>
    </location>
</feature>
<feature type="region of interest" description="Disordered" evidence="1">
    <location>
        <begin position="293"/>
        <end position="374"/>
    </location>
</feature>
<evidence type="ECO:0000313" key="4">
    <source>
        <dbReference type="Proteomes" id="UP000594262"/>
    </source>
</evidence>
<sequence length="605" mass="69820">TRLWFFLGTVKFAISMDCSPEYVVYYHWDNRLCGSTEIITCYGFDKGGVFDYHKKYEVEKCMRRLNKNNQIFLDNEIEKLFRTPSLDYLTEGTGCLDDLSTIFDEEVRQQKYSDSIFGRYSYLEYADRYMALVKMKSGPETIKDRIFSNIKPYKNNFNLFGFSVFEDDFKNIFADDDNFADRYHDHQNCLRHKHVVNELIRELKCDSKIRVKKKKIKRSKNCVTIQKMGVRGTITKINNLVKNRKNFAQTVVKKQGLGRMNTIQRSVLRKVVRKQNIAVDIWELDVTKPTIRNSETQSNREDTLTGAISNGKPDDRKTCPINSAEQGSLNQQNNGIVKNDSKACPQAESVDDADNISNHRGRTQRNETCNENSAGKEHTTKEVVLMGGNETNQENNIISEKKIKDKETQTDFAKISIENFSNEDAGVSAISKKQSNNTQENDITNQENISTTKYDKSETITTEDPTKTNDNGIRVEPIITEDLSRIVENESIERFIYRFESRSHDKPLEDLGGKELCVYKESISDSLNDTDLLKCVLAGLDDTDKEVWEDAAVDDKKMSTEKVEYFKGFFDWISDWFDFFFNKFGCFDLGVIDDLFEDSDWPVGV</sequence>